<evidence type="ECO:0000256" key="1">
    <source>
        <dbReference type="SAM" id="Phobius"/>
    </source>
</evidence>
<comment type="caution">
    <text evidence="2">The sequence shown here is derived from an EMBL/GenBank/DDBJ whole genome shotgun (WGS) entry which is preliminary data.</text>
</comment>
<feature type="transmembrane region" description="Helical" evidence="1">
    <location>
        <begin position="382"/>
        <end position="406"/>
    </location>
</feature>
<feature type="transmembrane region" description="Helical" evidence="1">
    <location>
        <begin position="21"/>
        <end position="41"/>
    </location>
</feature>
<feature type="transmembrane region" description="Helical" evidence="1">
    <location>
        <begin position="138"/>
        <end position="156"/>
    </location>
</feature>
<feature type="transmembrane region" description="Helical" evidence="1">
    <location>
        <begin position="317"/>
        <end position="335"/>
    </location>
</feature>
<evidence type="ECO:0000313" key="3">
    <source>
        <dbReference type="Proteomes" id="UP000772181"/>
    </source>
</evidence>
<dbReference type="PANTHER" id="PTHR43044">
    <property type="match status" value="1"/>
</dbReference>
<feature type="transmembrane region" description="Helical" evidence="1">
    <location>
        <begin position="53"/>
        <end position="76"/>
    </location>
</feature>
<feature type="transmembrane region" description="Helical" evidence="1">
    <location>
        <begin position="88"/>
        <end position="108"/>
    </location>
</feature>
<keyword evidence="1" id="KW-0472">Membrane</keyword>
<feature type="transmembrane region" description="Helical" evidence="1">
    <location>
        <begin position="195"/>
        <end position="219"/>
    </location>
</feature>
<accession>A0A933GN90</accession>
<evidence type="ECO:0000313" key="2">
    <source>
        <dbReference type="EMBL" id="MBI4596230.1"/>
    </source>
</evidence>
<keyword evidence="1" id="KW-0812">Transmembrane</keyword>
<evidence type="ECO:0008006" key="4">
    <source>
        <dbReference type="Google" id="ProtNLM"/>
    </source>
</evidence>
<organism evidence="2 3">
    <name type="scientific">Tectimicrobiota bacterium</name>
    <dbReference type="NCBI Taxonomy" id="2528274"/>
    <lineage>
        <taxon>Bacteria</taxon>
        <taxon>Pseudomonadati</taxon>
        <taxon>Nitrospinota/Tectimicrobiota group</taxon>
        <taxon>Candidatus Tectimicrobiota</taxon>
    </lineage>
</organism>
<dbReference type="PANTHER" id="PTHR43044:SF2">
    <property type="entry name" value="POLYSULPHIDE REDUCTASE NRFD"/>
    <property type="match status" value="1"/>
</dbReference>
<feature type="transmembrane region" description="Helical" evidence="1">
    <location>
        <begin position="275"/>
        <end position="297"/>
    </location>
</feature>
<dbReference type="EMBL" id="JACQWF010000338">
    <property type="protein sequence ID" value="MBI4596230.1"/>
    <property type="molecule type" value="Genomic_DNA"/>
</dbReference>
<gene>
    <name evidence="2" type="ORF">HY730_07645</name>
</gene>
<feature type="transmembrane region" description="Helical" evidence="1">
    <location>
        <begin position="347"/>
        <end position="370"/>
    </location>
</feature>
<keyword evidence="1" id="KW-1133">Transmembrane helix</keyword>
<proteinExistence type="predicted"/>
<dbReference type="Proteomes" id="UP000772181">
    <property type="component" value="Unassembled WGS sequence"/>
</dbReference>
<dbReference type="AlphaFoldDB" id="A0A933GN90"/>
<feature type="transmembrane region" description="Helical" evidence="1">
    <location>
        <begin position="231"/>
        <end position="254"/>
    </location>
</feature>
<name>A0A933GN90_UNCTE</name>
<protein>
    <recommendedName>
        <fullName evidence="4">Polysulfide reductase</fullName>
    </recommendedName>
</protein>
<sequence>MKDRDLINVVKERAQLKIPGGVSGLLWVLVIVGLATFLVSLATKSSDRAWQSFLVNFLFWSGLGQSGIIFSATLQITNAKWGRSLKRIAEATAVFLPFSFLLFIVIFWGRQTIFPWISQPIPAKQVWLNVPFLFTRNLVGLLFLYGLSLLFVYYSLRPDLGMITEKTGRGATGLIKVLIRHWRGLAIEQNRCQRVLSILSPIILILYSFVFTLLSFDLVMSLDPQWFSTLFGAYFFVGNFYLGLAVLAVLTVVMRWQFKLEAFIDSSHFHDLGKLMFAFCMLTGDFFWSQYLTIWYGDLPHEIDYVILRVFHLPWAHLSWSVLLAAYIIPFIILLSRGIKKNPITLVIISLVIVIGMWFERYLLIVPSIWHESYIPFGIMEIMVTLGYGAGFILAFLAFIKVFPVLPISDPLFREKIKEDSRH</sequence>
<reference evidence="2" key="1">
    <citation type="submission" date="2020-07" db="EMBL/GenBank/DDBJ databases">
        <title>Huge and variable diversity of episymbiotic CPR bacteria and DPANN archaea in groundwater ecosystems.</title>
        <authorList>
            <person name="He C.Y."/>
            <person name="Keren R."/>
            <person name="Whittaker M."/>
            <person name="Farag I.F."/>
            <person name="Doudna J."/>
            <person name="Cate J.H.D."/>
            <person name="Banfield J.F."/>
        </authorList>
    </citation>
    <scope>NUCLEOTIDE SEQUENCE</scope>
    <source>
        <strain evidence="2">NC_groundwater_1482_Ag_S-0.65um_47_24</strain>
    </source>
</reference>